<organism evidence="2 3">
    <name type="scientific">Funneliformis caledonium</name>
    <dbReference type="NCBI Taxonomy" id="1117310"/>
    <lineage>
        <taxon>Eukaryota</taxon>
        <taxon>Fungi</taxon>
        <taxon>Fungi incertae sedis</taxon>
        <taxon>Mucoromycota</taxon>
        <taxon>Glomeromycotina</taxon>
        <taxon>Glomeromycetes</taxon>
        <taxon>Glomerales</taxon>
        <taxon>Glomeraceae</taxon>
        <taxon>Funneliformis</taxon>
    </lineage>
</organism>
<feature type="non-terminal residue" evidence="2">
    <location>
        <position position="1"/>
    </location>
</feature>
<comment type="caution">
    <text evidence="2">The sequence shown here is derived from an EMBL/GenBank/DDBJ whole genome shotgun (WGS) entry which is preliminary data.</text>
</comment>
<dbReference type="InterPro" id="IPR027073">
    <property type="entry name" value="5_3_exoribonuclease"/>
</dbReference>
<dbReference type="GO" id="GO:0000956">
    <property type="term" value="P:nuclear-transcribed mRNA catabolic process"/>
    <property type="evidence" value="ECO:0007669"/>
    <property type="project" value="TreeGrafter"/>
</dbReference>
<accession>A0A9N9NUF2</accession>
<reference evidence="2" key="1">
    <citation type="submission" date="2021-06" db="EMBL/GenBank/DDBJ databases">
        <authorList>
            <person name="Kallberg Y."/>
            <person name="Tangrot J."/>
            <person name="Rosling A."/>
        </authorList>
    </citation>
    <scope>NUCLEOTIDE SEQUENCE</scope>
    <source>
        <strain evidence="2">UK204</strain>
    </source>
</reference>
<dbReference type="Pfam" id="PF17846">
    <property type="entry name" value="XRN_M"/>
    <property type="match status" value="1"/>
</dbReference>
<dbReference type="InterPro" id="IPR041412">
    <property type="entry name" value="Xrn1_helical"/>
</dbReference>
<protein>
    <submittedName>
        <fullName evidence="2">8370_t:CDS:1</fullName>
    </submittedName>
</protein>
<dbReference type="Proteomes" id="UP000789570">
    <property type="component" value="Unassembled WGS sequence"/>
</dbReference>
<dbReference type="OrthoDB" id="372487at2759"/>
<feature type="domain" description="Xrn1 helical" evidence="1">
    <location>
        <begin position="86"/>
        <end position="257"/>
    </location>
</feature>
<dbReference type="EMBL" id="CAJVPQ010022991">
    <property type="protein sequence ID" value="CAG8761811.1"/>
    <property type="molecule type" value="Genomic_DNA"/>
</dbReference>
<evidence type="ECO:0000259" key="1">
    <source>
        <dbReference type="Pfam" id="PF17846"/>
    </source>
</evidence>
<dbReference type="AlphaFoldDB" id="A0A9N9NUF2"/>
<dbReference type="PANTHER" id="PTHR12341:SF41">
    <property type="entry name" value="5'-3' EXORIBONUCLEASE 2"/>
    <property type="match status" value="1"/>
</dbReference>
<evidence type="ECO:0000313" key="3">
    <source>
        <dbReference type="Proteomes" id="UP000789570"/>
    </source>
</evidence>
<sequence length="258" mass="29888">VYQSFESPQNEVDKSQNISFDFYNKQYRRMPLLPVKGFDSHLRAKSNQEVVANRQDLRIANINAAQLLKAELCTTSTANINITINNSNSSLQMDYESSEISVKQDTVASSDEALSTSLTLPSKRKKDEIYDEIITTIEGDVKDDDDNLPSTSKDEDEDHVDSIRLWEAGFKERYYKQKFGVELPNKEFQNNLVKSYIEGLCWVLKYYYQGVPSWKWYYPYHYSPFASDFVDIGDIQVYFELGEPFKPFEQLMSVLPAH</sequence>
<dbReference type="GO" id="GO:0003723">
    <property type="term" value="F:RNA binding"/>
    <property type="evidence" value="ECO:0007669"/>
    <property type="project" value="TreeGrafter"/>
</dbReference>
<gene>
    <name evidence="2" type="ORF">FCALED_LOCUS16980</name>
</gene>
<name>A0A9N9NUF2_9GLOM</name>
<keyword evidence="3" id="KW-1185">Reference proteome</keyword>
<dbReference type="GO" id="GO:0005634">
    <property type="term" value="C:nucleus"/>
    <property type="evidence" value="ECO:0007669"/>
    <property type="project" value="TreeGrafter"/>
</dbReference>
<dbReference type="PANTHER" id="PTHR12341">
    <property type="entry name" value="5'-&gt;3' EXORIBONUCLEASE"/>
    <property type="match status" value="1"/>
</dbReference>
<feature type="non-terminal residue" evidence="2">
    <location>
        <position position="258"/>
    </location>
</feature>
<proteinExistence type="predicted"/>
<dbReference type="GO" id="GO:0004534">
    <property type="term" value="F:5'-3' RNA exonuclease activity"/>
    <property type="evidence" value="ECO:0007669"/>
    <property type="project" value="TreeGrafter"/>
</dbReference>
<evidence type="ECO:0000313" key="2">
    <source>
        <dbReference type="EMBL" id="CAG8761811.1"/>
    </source>
</evidence>